<keyword evidence="2" id="KW-1185">Reference proteome</keyword>
<dbReference type="EMBL" id="JAPESX010000433">
    <property type="protein sequence ID" value="KAJ8121336.1"/>
    <property type="molecule type" value="Genomic_DNA"/>
</dbReference>
<comment type="caution">
    <text evidence="1">The sequence shown here is derived from an EMBL/GenBank/DDBJ whole genome shotgun (WGS) entry which is preliminary data.</text>
</comment>
<accession>A0ACC2J1R2</accession>
<dbReference type="Proteomes" id="UP001153334">
    <property type="component" value="Unassembled WGS sequence"/>
</dbReference>
<protein>
    <submittedName>
        <fullName evidence="1">Uncharacterized protein</fullName>
    </submittedName>
</protein>
<name>A0ACC2J1R2_9PEZI</name>
<organism evidence="1 2">
    <name type="scientific">Nemania bipapillata</name>
    <dbReference type="NCBI Taxonomy" id="110536"/>
    <lineage>
        <taxon>Eukaryota</taxon>
        <taxon>Fungi</taxon>
        <taxon>Dikarya</taxon>
        <taxon>Ascomycota</taxon>
        <taxon>Pezizomycotina</taxon>
        <taxon>Sordariomycetes</taxon>
        <taxon>Xylariomycetidae</taxon>
        <taxon>Xylariales</taxon>
        <taxon>Xylariaceae</taxon>
        <taxon>Nemania</taxon>
    </lineage>
</organism>
<evidence type="ECO:0000313" key="1">
    <source>
        <dbReference type="EMBL" id="KAJ8121336.1"/>
    </source>
</evidence>
<gene>
    <name evidence="1" type="ORF">ONZ43_g2188</name>
</gene>
<evidence type="ECO:0000313" key="2">
    <source>
        <dbReference type="Proteomes" id="UP001153334"/>
    </source>
</evidence>
<sequence length="349" mass="41107">MDSIIISSELTPADQLVLQNLASDIQTRQPCSNGAAKENDQDTRDVNTLVGLNDPASQDFEPTIFSSWDMRDIKSRLPPSVYQYMLLPYVSWAQKAFPYIMDPLMGHTWNSYFYHHVKHHHVEGNGPDDLSSTVRYQRDDIWHFLHYVGRFYFLIWLDLPLYFVRKGRLTIALRAAFWEWSNYVAIVSLLRYNFKPALFTLLIPLLIMRLGLMVGNWGQHAFVDADEPDSDYRSSITLIDVPSNRYCYNDGYHTSHHLNPLRHWRDHPVHFLQSKEIYSREHALVFHNIDYLMITVRLMMRDYEHLARCLVPIGDQIDMTMEQRVALLKRHTRRFSEEEIREKFGVAKA</sequence>
<proteinExistence type="predicted"/>
<reference evidence="1" key="1">
    <citation type="submission" date="2022-11" db="EMBL/GenBank/DDBJ databases">
        <title>Genome Sequence of Nemania bipapillata.</title>
        <authorList>
            <person name="Buettner E."/>
        </authorList>
    </citation>
    <scope>NUCLEOTIDE SEQUENCE</scope>
    <source>
        <strain evidence="1">CP14</strain>
    </source>
</reference>